<dbReference type="GeneID" id="36288667"/>
<dbReference type="eggNOG" id="KOG4067">
    <property type="taxonomic scope" value="Eukaryota"/>
</dbReference>
<dbReference type="PANTHER" id="PTHR12925:SF0">
    <property type="entry name" value="PROTEIN HIKESHI"/>
    <property type="match status" value="1"/>
</dbReference>
<dbReference type="Pfam" id="PF05603">
    <property type="entry name" value="Hikeshi-like_N"/>
    <property type="match status" value="1"/>
</dbReference>
<dbReference type="InterPro" id="IPR048364">
    <property type="entry name" value="Hikeshi-like_C"/>
</dbReference>
<proteinExistence type="inferred from homology"/>
<accession>A0A177A920</accession>
<dbReference type="GO" id="GO:0006606">
    <property type="term" value="P:protein import into nucleus"/>
    <property type="evidence" value="ECO:0007669"/>
    <property type="project" value="TreeGrafter"/>
</dbReference>
<dbReference type="InterPro" id="IPR008493">
    <property type="entry name" value="Hikeshi-like_N"/>
</dbReference>
<dbReference type="RefSeq" id="XP_024322951.1">
    <property type="nucleotide sequence ID" value="XM_024469222.1"/>
</dbReference>
<dbReference type="Pfam" id="PF21057">
    <property type="entry name" value="Hikeshi-like_C"/>
    <property type="match status" value="1"/>
</dbReference>
<dbReference type="VEuPathDB" id="FungiDB:GMDG_06402"/>
<dbReference type="AlphaFoldDB" id="A0A177A920"/>
<gene>
    <name evidence="4" type="ORF">VC83_05602</name>
</gene>
<dbReference type="GO" id="GO:0005829">
    <property type="term" value="C:cytosol"/>
    <property type="evidence" value="ECO:0007669"/>
    <property type="project" value="TreeGrafter"/>
</dbReference>
<dbReference type="OrthoDB" id="10248398at2759"/>
<dbReference type="GO" id="GO:0061608">
    <property type="term" value="F:nuclear import signal receptor activity"/>
    <property type="evidence" value="ECO:0007669"/>
    <property type="project" value="TreeGrafter"/>
</dbReference>
<feature type="domain" description="Hikeshi-like N-terminal" evidence="2">
    <location>
        <begin position="97"/>
        <end position="229"/>
    </location>
</feature>
<dbReference type="EMBL" id="KV441399">
    <property type="protein sequence ID" value="OAF57663.2"/>
    <property type="molecule type" value="Genomic_DNA"/>
</dbReference>
<feature type="domain" description="Hikeshi-like C-terminal" evidence="3">
    <location>
        <begin position="259"/>
        <end position="320"/>
    </location>
</feature>
<dbReference type="InterPro" id="IPR031318">
    <property type="entry name" value="OPI10"/>
</dbReference>
<sequence>MNTPLRLEHPIPQHHYITTKEVVPKRLDYSNNILGLDGVHRSHYRSHLIENEAIYAPRIAASISATFAKAFATTKLLPPQERHIRIAMALPQLFGVIPTGCPIITTPTTAPAPTSLLFNLPARPFSHIVVVLLPGITLPPDTAAAVYLAYSPTNEGQAPEFKFLGGIGPGKESAIFKVAGIGSNGNGSNAINGEVDMDAPEGPGERNLILGISVESSESVNAQMVALPSSKATLQPRSAAATPGNALVRTQDGGAQRTDALVLAQRIIKNAFNFLASFAGNVPVPGSSGTAGVEVVPLKAFENWWAKFEARVKNDPEFLMRDAD</sequence>
<dbReference type="PANTHER" id="PTHR12925">
    <property type="entry name" value="HIKESHI FAMILY MEMBER"/>
    <property type="match status" value="1"/>
</dbReference>
<dbReference type="Proteomes" id="UP000077154">
    <property type="component" value="Unassembled WGS sequence"/>
</dbReference>
<organism evidence="4">
    <name type="scientific">Pseudogymnoascus destructans</name>
    <dbReference type="NCBI Taxonomy" id="655981"/>
    <lineage>
        <taxon>Eukaryota</taxon>
        <taxon>Fungi</taxon>
        <taxon>Dikarya</taxon>
        <taxon>Ascomycota</taxon>
        <taxon>Pezizomycotina</taxon>
        <taxon>Leotiomycetes</taxon>
        <taxon>Thelebolales</taxon>
        <taxon>Thelebolaceae</taxon>
        <taxon>Pseudogymnoascus</taxon>
    </lineage>
</organism>
<protein>
    <submittedName>
        <fullName evidence="4">Uncharacterized protein</fullName>
    </submittedName>
</protein>
<evidence type="ECO:0000313" key="4">
    <source>
        <dbReference type="EMBL" id="OAF57663.2"/>
    </source>
</evidence>
<evidence type="ECO:0000259" key="2">
    <source>
        <dbReference type="Pfam" id="PF05603"/>
    </source>
</evidence>
<dbReference type="GO" id="GO:0005634">
    <property type="term" value="C:nucleus"/>
    <property type="evidence" value="ECO:0007669"/>
    <property type="project" value="TreeGrafter"/>
</dbReference>
<reference evidence="4" key="1">
    <citation type="submission" date="2016-03" db="EMBL/GenBank/DDBJ databases">
        <title>Updated assembly of Pseudogymnoascus destructans, the fungus causing white-nose syndrome of bats.</title>
        <authorList>
            <person name="Palmer J.M."/>
            <person name="Drees K.P."/>
            <person name="Foster J.T."/>
            <person name="Lindner D.L."/>
        </authorList>
    </citation>
    <scope>NUCLEOTIDE SEQUENCE [LARGE SCALE GENOMIC DNA]</scope>
    <source>
        <strain evidence="4">20631-21</strain>
    </source>
</reference>
<evidence type="ECO:0000259" key="3">
    <source>
        <dbReference type="Pfam" id="PF21057"/>
    </source>
</evidence>
<comment type="similarity">
    <text evidence="1">Belongs to the OPI10 family.</text>
</comment>
<evidence type="ECO:0000256" key="1">
    <source>
        <dbReference type="ARBA" id="ARBA00006623"/>
    </source>
</evidence>
<name>A0A177A920_9PEZI</name>